<accession>A0ABZ3C3J9</accession>
<reference evidence="1 2" key="1">
    <citation type="journal article" date="2023" name="Environ Microbiome">
        <title>A coral-associated actinobacterium mitigates coral bleaching under heat stress.</title>
        <authorList>
            <person name="Li J."/>
            <person name="Zou Y."/>
            <person name="Li Q."/>
            <person name="Zhang J."/>
            <person name="Bourne D.G."/>
            <person name="Lyu Y."/>
            <person name="Liu C."/>
            <person name="Zhang S."/>
        </authorList>
    </citation>
    <scope>NUCLEOTIDE SEQUENCE [LARGE SCALE GENOMIC DNA]</scope>
    <source>
        <strain evidence="1 2">SCSIO 13291</strain>
    </source>
</reference>
<proteinExistence type="predicted"/>
<dbReference type="RefSeq" id="WP_342371654.1">
    <property type="nucleotide sequence ID" value="NZ_CP115965.1"/>
</dbReference>
<name>A0ABZ3C3J9_9ACTN</name>
<protein>
    <recommendedName>
        <fullName evidence="3">Type IV toxin-antitoxin system AbiEi family antitoxin domain-containing protein</fullName>
    </recommendedName>
</protein>
<evidence type="ECO:0000313" key="1">
    <source>
        <dbReference type="EMBL" id="WZW97111.1"/>
    </source>
</evidence>
<evidence type="ECO:0008006" key="3">
    <source>
        <dbReference type="Google" id="ProtNLM"/>
    </source>
</evidence>
<keyword evidence="2" id="KW-1185">Reference proteome</keyword>
<dbReference type="EMBL" id="CP115965">
    <property type="protein sequence ID" value="WZW97111.1"/>
    <property type="molecule type" value="Genomic_DNA"/>
</dbReference>
<evidence type="ECO:0000313" key="2">
    <source>
        <dbReference type="Proteomes" id="UP001434337"/>
    </source>
</evidence>
<gene>
    <name evidence="1" type="ORF">PCC79_09270</name>
</gene>
<sequence length="293" mass="32353">MRRDHPRLASQIDRALHAGTLQRVASGIYAPPGEISTALLGRAVAHLAPTAVITGRAAAALTWWPELPAPLVHIACAKHRTDAGALRWERREVPAELVWERKGIRVTSPPLTVLDLLSELGGTVIDEALRRGAVRLEQVNAVFAGLPARRGDAERRRLLVDSRDEPWSEAERELQRRFRSLDCGYAHRTNHRVVLPDGSVRYFDLALPDLLLGFEADGYTYHGGRIPFVADRLSDAAAAALSWQRIRFAAVSVLAPDDTVTELMWAAITARAALLRGTRPVTGRVRRATRRTS</sequence>
<dbReference type="Proteomes" id="UP001434337">
    <property type="component" value="Chromosome"/>
</dbReference>
<organism evidence="1 2">
    <name type="scientific">Propioniciclava soli</name>
    <dbReference type="NCBI Taxonomy" id="2775081"/>
    <lineage>
        <taxon>Bacteria</taxon>
        <taxon>Bacillati</taxon>
        <taxon>Actinomycetota</taxon>
        <taxon>Actinomycetes</taxon>
        <taxon>Propionibacteriales</taxon>
        <taxon>Propionibacteriaceae</taxon>
        <taxon>Propioniciclava</taxon>
    </lineage>
</organism>